<dbReference type="AlphaFoldDB" id="M1BJ34"/>
<dbReference type="HOGENOM" id="CLU_1743725_0_0_1"/>
<reference evidence="1" key="2">
    <citation type="submission" date="2015-06" db="UniProtKB">
        <authorList>
            <consortium name="EnsemblPlants"/>
        </authorList>
    </citation>
    <scope>IDENTIFICATION</scope>
    <source>
        <strain evidence="1">DM1-3 516 R44</strain>
    </source>
</reference>
<organism evidence="1 2">
    <name type="scientific">Solanum tuberosum</name>
    <name type="common">Potato</name>
    <dbReference type="NCBI Taxonomy" id="4113"/>
    <lineage>
        <taxon>Eukaryota</taxon>
        <taxon>Viridiplantae</taxon>
        <taxon>Streptophyta</taxon>
        <taxon>Embryophyta</taxon>
        <taxon>Tracheophyta</taxon>
        <taxon>Spermatophyta</taxon>
        <taxon>Magnoliopsida</taxon>
        <taxon>eudicotyledons</taxon>
        <taxon>Gunneridae</taxon>
        <taxon>Pentapetalae</taxon>
        <taxon>asterids</taxon>
        <taxon>lamiids</taxon>
        <taxon>Solanales</taxon>
        <taxon>Solanaceae</taxon>
        <taxon>Solanoideae</taxon>
        <taxon>Solaneae</taxon>
        <taxon>Solanum</taxon>
    </lineage>
</organism>
<keyword evidence="2" id="KW-1185">Reference proteome</keyword>
<dbReference type="Proteomes" id="UP000011115">
    <property type="component" value="Unassembled WGS sequence"/>
</dbReference>
<proteinExistence type="predicted"/>
<dbReference type="Gramene" id="PGSC0003DMT400046438">
    <property type="protein sequence ID" value="PGSC0003DMT400046438"/>
    <property type="gene ID" value="PGSC0003DMG400018020"/>
</dbReference>
<reference evidence="2" key="1">
    <citation type="journal article" date="2011" name="Nature">
        <title>Genome sequence and analysis of the tuber crop potato.</title>
        <authorList>
            <consortium name="The Potato Genome Sequencing Consortium"/>
        </authorList>
    </citation>
    <scope>NUCLEOTIDE SEQUENCE [LARGE SCALE GENOMIC DNA]</scope>
    <source>
        <strain evidence="2">cv. DM1-3 516 R44</strain>
    </source>
</reference>
<dbReference type="PaxDb" id="4113-PGSC0003DMT400046438"/>
<evidence type="ECO:0000313" key="2">
    <source>
        <dbReference type="Proteomes" id="UP000011115"/>
    </source>
</evidence>
<dbReference type="InParanoid" id="M1BJ34"/>
<evidence type="ECO:0000313" key="1">
    <source>
        <dbReference type="EnsemblPlants" id="PGSC0003DMT400046438"/>
    </source>
</evidence>
<protein>
    <submittedName>
        <fullName evidence="1">Uncharacterized protein</fullName>
    </submittedName>
</protein>
<name>M1BJ34_SOLTU</name>
<sequence length="150" mass="16974">MYPHLHPNLELHPYPHLDQNLHLHWHRNSHLDSHLHLQKADGSKFCIDVENILDIIAGSMGPITRNQIKLLGQQASRVPSESATVFGLSPKHVKSPGKAAKENIAEMVERVLAQLSPSIYKEVFAPSIEPQVFRQIKNICREESGDYISF</sequence>
<accession>M1BJ34</accession>
<dbReference type="EnsemblPlants" id="PGSC0003DMT400046438">
    <property type="protein sequence ID" value="PGSC0003DMT400046438"/>
    <property type="gene ID" value="PGSC0003DMG400018020"/>
</dbReference>